<evidence type="ECO:0000256" key="1">
    <source>
        <dbReference type="ARBA" id="ARBA00004141"/>
    </source>
</evidence>
<dbReference type="GO" id="GO:0005886">
    <property type="term" value="C:plasma membrane"/>
    <property type="evidence" value="ECO:0007669"/>
    <property type="project" value="TreeGrafter"/>
</dbReference>
<dbReference type="SUPFAM" id="SSF161093">
    <property type="entry name" value="MgtE membrane domain-like"/>
    <property type="match status" value="2"/>
</dbReference>
<keyword evidence="6 10" id="KW-1133">Transmembrane helix</keyword>
<keyword evidence="5" id="KW-0460">Magnesium</keyword>
<feature type="region of interest" description="Disordered" evidence="9">
    <location>
        <begin position="1"/>
        <end position="38"/>
    </location>
</feature>
<feature type="transmembrane region" description="Helical" evidence="10">
    <location>
        <begin position="317"/>
        <end position="338"/>
    </location>
</feature>
<evidence type="ECO:0000256" key="4">
    <source>
        <dbReference type="ARBA" id="ARBA00022692"/>
    </source>
</evidence>
<dbReference type="InterPro" id="IPR045349">
    <property type="entry name" value="SLC41A1-3"/>
</dbReference>
<dbReference type="Proteomes" id="UP001201812">
    <property type="component" value="Unassembled WGS sequence"/>
</dbReference>
<evidence type="ECO:0000256" key="7">
    <source>
        <dbReference type="ARBA" id="ARBA00023065"/>
    </source>
</evidence>
<keyword evidence="4 10" id="KW-0812">Transmembrane</keyword>
<feature type="transmembrane region" description="Helical" evidence="10">
    <location>
        <begin position="283"/>
        <end position="305"/>
    </location>
</feature>
<evidence type="ECO:0000313" key="13">
    <source>
        <dbReference type="Proteomes" id="UP001201812"/>
    </source>
</evidence>
<dbReference type="InterPro" id="IPR036739">
    <property type="entry name" value="SLC41_membr_dom_sf"/>
</dbReference>
<comment type="similarity">
    <text evidence="2">Belongs to the SLC41A transporter family.</text>
</comment>
<feature type="transmembrane region" description="Helical" evidence="10">
    <location>
        <begin position="450"/>
        <end position="472"/>
    </location>
</feature>
<evidence type="ECO:0000256" key="3">
    <source>
        <dbReference type="ARBA" id="ARBA00022448"/>
    </source>
</evidence>
<comment type="subcellular location">
    <subcellularLocation>
        <location evidence="1">Membrane</location>
        <topology evidence="1">Multi-pass membrane protein</topology>
    </subcellularLocation>
</comment>
<name>A0AAD4N946_9BILA</name>
<evidence type="ECO:0000256" key="6">
    <source>
        <dbReference type="ARBA" id="ARBA00022989"/>
    </source>
</evidence>
<protein>
    <submittedName>
        <fullName evidence="12">Divalent cation transporter domain-containing protein</fullName>
    </submittedName>
</protein>
<dbReference type="Pfam" id="PF01769">
    <property type="entry name" value="MgtE"/>
    <property type="match status" value="2"/>
</dbReference>
<evidence type="ECO:0000256" key="10">
    <source>
        <dbReference type="SAM" id="Phobius"/>
    </source>
</evidence>
<keyword evidence="3" id="KW-0813">Transport</keyword>
<dbReference type="AlphaFoldDB" id="A0AAD4N946"/>
<evidence type="ECO:0000313" key="12">
    <source>
        <dbReference type="EMBL" id="KAI1718019.1"/>
    </source>
</evidence>
<evidence type="ECO:0000256" key="2">
    <source>
        <dbReference type="ARBA" id="ARBA00009749"/>
    </source>
</evidence>
<reference evidence="12" key="1">
    <citation type="submission" date="2022-01" db="EMBL/GenBank/DDBJ databases">
        <title>Genome Sequence Resource for Two Populations of Ditylenchus destructor, the Migratory Endoparasitic Phytonematode.</title>
        <authorList>
            <person name="Zhang H."/>
            <person name="Lin R."/>
            <person name="Xie B."/>
        </authorList>
    </citation>
    <scope>NUCLEOTIDE SEQUENCE</scope>
    <source>
        <strain evidence="12">BazhouSP</strain>
    </source>
</reference>
<feature type="domain" description="SLC41A/MgtE integral membrane" evidence="11">
    <location>
        <begin position="110"/>
        <end position="239"/>
    </location>
</feature>
<feature type="transmembrane region" description="Helical" evidence="10">
    <location>
        <begin position="252"/>
        <end position="271"/>
    </location>
</feature>
<evidence type="ECO:0000259" key="11">
    <source>
        <dbReference type="Pfam" id="PF01769"/>
    </source>
</evidence>
<evidence type="ECO:0000256" key="5">
    <source>
        <dbReference type="ARBA" id="ARBA00022842"/>
    </source>
</evidence>
<feature type="transmembrane region" description="Helical" evidence="10">
    <location>
        <begin position="408"/>
        <end position="430"/>
    </location>
</feature>
<dbReference type="PANTHER" id="PTHR16228:SF21">
    <property type="entry name" value="SLC41A_MGTE INTEGRAL MEMBRANE DOMAIN-CONTAINING PROTEIN"/>
    <property type="match status" value="1"/>
</dbReference>
<keyword evidence="7" id="KW-0406">Ion transport</keyword>
<keyword evidence="8 10" id="KW-0472">Membrane</keyword>
<accession>A0AAD4N946</accession>
<evidence type="ECO:0000256" key="9">
    <source>
        <dbReference type="SAM" id="MobiDB-lite"/>
    </source>
</evidence>
<evidence type="ECO:0000256" key="8">
    <source>
        <dbReference type="ARBA" id="ARBA00023136"/>
    </source>
</evidence>
<sequence>MYSESSSSSETTTTVTTNDISTSTTSISEVEQDLEKSVGKRRSLKVVSADGSSSSLEDRFESETVLSCFWESIVPLTLAGCGQVSTGLYLDYVNDCQFFLRIPQAIALITPLLNLKGNLEMNYASRIATYCHTGLVRTNKELMHLGCINHGLSQSQSISASFIIAILCILINYGVITFNNSVIFVASAITTASLASFSIETFLLFVIIVARLFRMNPDNVATPIAATVGDISTLFFYVCLGSIFVKLCPTKFCFWSPSAIIVSLVLIPFYVRLASSHPSTKRALIAGWIPLIVASIISGGGGYILHHVHDIYDGYSLLQPLIVGLIGNMCGIQSSRISSQLHVYHRKKELARKTYPRRTFLATLNPVATFFRDGIHSKVAIMMIAVALPTQLIFAVAVLFIGGRSYLVGFAFCILYALCVLFLITLFMYLCQVFVHLLWRSGHDPDYSAIPLLTALCDFVGSFLLFGVFWVMKRIDASFFSHQLTTVSTNFTTSPTMLF</sequence>
<dbReference type="InterPro" id="IPR006667">
    <property type="entry name" value="SLC41_membr_dom"/>
</dbReference>
<feature type="compositionally biased region" description="Low complexity" evidence="9">
    <location>
        <begin position="1"/>
        <end position="29"/>
    </location>
</feature>
<proteinExistence type="inferred from homology"/>
<comment type="caution">
    <text evidence="12">The sequence shown here is derived from an EMBL/GenBank/DDBJ whole genome shotgun (WGS) entry which is preliminary data.</text>
</comment>
<feature type="transmembrane region" description="Helical" evidence="10">
    <location>
        <begin position="182"/>
        <end position="212"/>
    </location>
</feature>
<feature type="transmembrane region" description="Helical" evidence="10">
    <location>
        <begin position="158"/>
        <end position="176"/>
    </location>
</feature>
<organism evidence="12 13">
    <name type="scientific">Ditylenchus destructor</name>
    <dbReference type="NCBI Taxonomy" id="166010"/>
    <lineage>
        <taxon>Eukaryota</taxon>
        <taxon>Metazoa</taxon>
        <taxon>Ecdysozoa</taxon>
        <taxon>Nematoda</taxon>
        <taxon>Chromadorea</taxon>
        <taxon>Rhabditida</taxon>
        <taxon>Tylenchina</taxon>
        <taxon>Tylenchomorpha</taxon>
        <taxon>Sphaerularioidea</taxon>
        <taxon>Anguinidae</taxon>
        <taxon>Anguininae</taxon>
        <taxon>Ditylenchus</taxon>
    </lineage>
</organism>
<dbReference type="Gene3D" id="1.10.357.20">
    <property type="entry name" value="SLC41 divalent cation transporters, integral membrane domain"/>
    <property type="match status" value="2"/>
</dbReference>
<keyword evidence="13" id="KW-1185">Reference proteome</keyword>
<feature type="transmembrane region" description="Helical" evidence="10">
    <location>
        <begin position="381"/>
        <end position="401"/>
    </location>
</feature>
<feature type="transmembrane region" description="Helical" evidence="10">
    <location>
        <begin position="224"/>
        <end position="246"/>
    </location>
</feature>
<feature type="domain" description="SLC41A/MgtE integral membrane" evidence="11">
    <location>
        <begin position="319"/>
        <end position="468"/>
    </location>
</feature>
<dbReference type="PANTHER" id="PTHR16228">
    <property type="entry name" value="DIVALENT CATION TRANSPORTER SOLUTE CARRIER FAMILY 41"/>
    <property type="match status" value="1"/>
</dbReference>
<dbReference type="EMBL" id="JAKKPZ010000008">
    <property type="protein sequence ID" value="KAI1718019.1"/>
    <property type="molecule type" value="Genomic_DNA"/>
</dbReference>
<dbReference type="GO" id="GO:0008324">
    <property type="term" value="F:monoatomic cation transmembrane transporter activity"/>
    <property type="evidence" value="ECO:0007669"/>
    <property type="project" value="InterPro"/>
</dbReference>
<gene>
    <name evidence="12" type="ORF">DdX_06429</name>
</gene>